<dbReference type="EMBL" id="CABFNS010000829">
    <property type="protein sequence ID" value="VUC31107.1"/>
    <property type="molecule type" value="Genomic_DNA"/>
</dbReference>
<sequence length="946" mass="105550">MPSQKKPITHGHGSGTANDTLSTAPLFFHHEDRKYGEFSQWYRSSFVVSKLQISALVGQPVSSFSSPGDYTDDIPFVTAEQFMMYCKAACFRDRSIAEQILHTEDPRGQKSLGRLVADFDPVKWDAVKSSVVAAASLAKFGQNEDLRALLLGTGRRELIEAAPNDRIWGIGFSEKDARNMRSRREWGENLLGRALVVARETLRNEDKRHLAQSKYHQVIVEGTVGQLRARQEECALCRILLQALSHEYQDRPDALMADQAWEAEWYQNIIEYDPIADGAEDQYGSALCPRLKGDPTSVYGVQLVDGQSTQHLVRGRVIPARMDVATIMSWLARCSREHGDDCLQTYLSIPEHPSNLPGFMVIDVEKLCLAQLPEGVAYTTLSYVWGTTNSPTTLKTNVDAFREPGAFRRTRLPKTISDAIEVTSALGFRFLWVDALCIVQDDDDFKTKLIANMDAVYGNSALTIVAASGDHADAGLEGWRQAMEAGSRQSTVKIEDGFILGVLPFFDLELMNSTFASRGWTYQETALSARRLIFLGGQFYFVCRGAVWREDVMAESNLIQPFTGANTLGTGASEWTLGRYSEHVAAYSSRKLTYSSDAINAFTGIQKALQGSMGNTRFWYGLPAAALDWALLWKPTTGTKLARREQFPSWSWAGWDGSVTHPPSHPSNDDQKWLTDRTWIDWYIVNDERAILRAWEPLNESLSRNSQLSGSPNPSSQPKLEDENERPCANSERESSDDEDLEDFMPTYGMSLGHPFTRRMSTRYSPVDTGQSNIPGSGNEDKLSPGTLVFETQVHIIGDTIKLSLASTSDAADDFEYQIIDKETEKVCGLVWTKDVLPQPVSGMGDWFGLLALSFAAPSTLDREALEKGGVDETYLQTAAQETSVDGERIFGEWHEWDFFNIMLVHGQGHTGHKILHAERRGLGLMHRDILMDESSNLDSKVIALT</sequence>
<evidence type="ECO:0000259" key="3">
    <source>
        <dbReference type="Pfam" id="PF08719"/>
    </source>
</evidence>
<proteinExistence type="predicted"/>
<evidence type="ECO:0000313" key="5">
    <source>
        <dbReference type="Proteomes" id="UP000766486"/>
    </source>
</evidence>
<dbReference type="PANTHER" id="PTHR33112">
    <property type="entry name" value="DOMAIN PROTEIN, PUTATIVE-RELATED"/>
    <property type="match status" value="1"/>
</dbReference>
<protein>
    <recommendedName>
        <fullName evidence="6">Heterokaryon incompatibility domain-containing protein</fullName>
    </recommendedName>
</protein>
<evidence type="ECO:0000256" key="1">
    <source>
        <dbReference type="SAM" id="MobiDB-lite"/>
    </source>
</evidence>
<feature type="domain" description="Heterokaryon incompatibility" evidence="2">
    <location>
        <begin position="378"/>
        <end position="524"/>
    </location>
</feature>
<organism evidence="4 5">
    <name type="scientific">Bionectria ochroleuca</name>
    <name type="common">Gliocladium roseum</name>
    <dbReference type="NCBI Taxonomy" id="29856"/>
    <lineage>
        <taxon>Eukaryota</taxon>
        <taxon>Fungi</taxon>
        <taxon>Dikarya</taxon>
        <taxon>Ascomycota</taxon>
        <taxon>Pezizomycotina</taxon>
        <taxon>Sordariomycetes</taxon>
        <taxon>Hypocreomycetidae</taxon>
        <taxon>Hypocreales</taxon>
        <taxon>Bionectriaceae</taxon>
        <taxon>Clonostachys</taxon>
    </lineage>
</organism>
<gene>
    <name evidence="4" type="ORF">CLO192961_LOCUS299351</name>
</gene>
<feature type="region of interest" description="Disordered" evidence="1">
    <location>
        <begin position="702"/>
        <end position="746"/>
    </location>
</feature>
<keyword evidence="5" id="KW-1185">Reference proteome</keyword>
<dbReference type="SUPFAM" id="SSF143990">
    <property type="entry name" value="YbiA-like"/>
    <property type="match status" value="1"/>
</dbReference>
<dbReference type="InterPro" id="IPR037238">
    <property type="entry name" value="YbiA-like_sf"/>
</dbReference>
<accession>A0ABY6UIV0</accession>
<dbReference type="Pfam" id="PF08719">
    <property type="entry name" value="NADAR"/>
    <property type="match status" value="1"/>
</dbReference>
<dbReference type="Pfam" id="PF06985">
    <property type="entry name" value="HET"/>
    <property type="match status" value="1"/>
</dbReference>
<evidence type="ECO:0008006" key="6">
    <source>
        <dbReference type="Google" id="ProtNLM"/>
    </source>
</evidence>
<reference evidence="4 5" key="1">
    <citation type="submission" date="2019-06" db="EMBL/GenBank/DDBJ databases">
        <authorList>
            <person name="Broberg M."/>
        </authorList>
    </citation>
    <scope>NUCLEOTIDE SEQUENCE [LARGE SCALE GENOMIC DNA]</scope>
</reference>
<dbReference type="InterPro" id="IPR010730">
    <property type="entry name" value="HET"/>
</dbReference>
<dbReference type="NCBIfam" id="TIGR02464">
    <property type="entry name" value="ribofla_fusion"/>
    <property type="match status" value="1"/>
</dbReference>
<feature type="compositionally biased region" description="Polar residues" evidence="1">
    <location>
        <begin position="702"/>
        <end position="718"/>
    </location>
</feature>
<dbReference type="CDD" id="cd15457">
    <property type="entry name" value="NADAR"/>
    <property type="match status" value="1"/>
</dbReference>
<comment type="caution">
    <text evidence="4">The sequence shown here is derived from an EMBL/GenBank/DDBJ whole genome shotgun (WGS) entry which is preliminary data.</text>
</comment>
<evidence type="ECO:0000259" key="2">
    <source>
        <dbReference type="Pfam" id="PF06985"/>
    </source>
</evidence>
<feature type="domain" description="NADAR" evidence="3">
    <location>
        <begin position="27"/>
        <end position="203"/>
    </location>
</feature>
<dbReference type="Gene3D" id="1.10.357.40">
    <property type="entry name" value="YbiA-like"/>
    <property type="match status" value="1"/>
</dbReference>
<dbReference type="Proteomes" id="UP000766486">
    <property type="component" value="Unassembled WGS sequence"/>
</dbReference>
<dbReference type="InterPro" id="IPR012816">
    <property type="entry name" value="NADAR"/>
</dbReference>
<name>A0ABY6UIV0_BIOOC</name>
<dbReference type="PANTHER" id="PTHR33112:SF12">
    <property type="entry name" value="HETEROKARYON INCOMPATIBILITY DOMAIN-CONTAINING PROTEIN"/>
    <property type="match status" value="1"/>
</dbReference>
<evidence type="ECO:0000313" key="4">
    <source>
        <dbReference type="EMBL" id="VUC31107.1"/>
    </source>
</evidence>